<comment type="caution">
    <text evidence="2">The sequence shown here is derived from an EMBL/GenBank/DDBJ whole genome shotgun (WGS) entry which is preliminary data.</text>
</comment>
<feature type="signal peptide" evidence="1">
    <location>
        <begin position="1"/>
        <end position="26"/>
    </location>
</feature>
<sequence>MRKLIYSCTILTLLFFSSFISSSVMAQDENLPGTEYYIA</sequence>
<organism evidence="2 3">
    <name type="scientific">Cecembia rubra</name>
    <dbReference type="NCBI Taxonomy" id="1485585"/>
    <lineage>
        <taxon>Bacteria</taxon>
        <taxon>Pseudomonadati</taxon>
        <taxon>Bacteroidota</taxon>
        <taxon>Cytophagia</taxon>
        <taxon>Cytophagales</taxon>
        <taxon>Cyclobacteriaceae</taxon>
        <taxon>Cecembia</taxon>
    </lineage>
</organism>
<evidence type="ECO:0000256" key="1">
    <source>
        <dbReference type="SAM" id="SignalP"/>
    </source>
</evidence>
<dbReference type="AlphaFoldDB" id="A0A2P8E890"/>
<name>A0A2P8E890_9BACT</name>
<dbReference type="Proteomes" id="UP000240708">
    <property type="component" value="Unassembled WGS sequence"/>
</dbReference>
<protein>
    <submittedName>
        <fullName evidence="2">Uncharacterized protein</fullName>
    </submittedName>
</protein>
<keyword evidence="3" id="KW-1185">Reference proteome</keyword>
<gene>
    <name evidence="2" type="ORF">CLV48_103211</name>
</gene>
<feature type="chain" id="PRO_5015112151" evidence="1">
    <location>
        <begin position="27"/>
        <end position="39"/>
    </location>
</feature>
<proteinExistence type="predicted"/>
<evidence type="ECO:0000313" key="3">
    <source>
        <dbReference type="Proteomes" id="UP000240708"/>
    </source>
</evidence>
<evidence type="ECO:0000313" key="2">
    <source>
        <dbReference type="EMBL" id="PSL05696.1"/>
    </source>
</evidence>
<reference evidence="2 3" key="1">
    <citation type="submission" date="2018-03" db="EMBL/GenBank/DDBJ databases">
        <title>Genomic Encyclopedia of Archaeal and Bacterial Type Strains, Phase II (KMG-II): from individual species to whole genera.</title>
        <authorList>
            <person name="Goeker M."/>
        </authorList>
    </citation>
    <scope>NUCLEOTIDE SEQUENCE [LARGE SCALE GENOMIC DNA]</scope>
    <source>
        <strain evidence="2 3">DSM 28057</strain>
    </source>
</reference>
<accession>A0A2P8E890</accession>
<keyword evidence="1" id="KW-0732">Signal</keyword>
<dbReference type="EMBL" id="PYGF01000003">
    <property type="protein sequence ID" value="PSL05696.1"/>
    <property type="molecule type" value="Genomic_DNA"/>
</dbReference>